<dbReference type="EMBL" id="AP025516">
    <property type="protein sequence ID" value="BDD86255.1"/>
    <property type="molecule type" value="Genomic_DNA"/>
</dbReference>
<feature type="region of interest" description="Disordered" evidence="1">
    <location>
        <begin position="1"/>
        <end position="21"/>
    </location>
</feature>
<name>A0ABN6M082_9BACT</name>
<dbReference type="RefSeq" id="WP_284153347.1">
    <property type="nucleotide sequence ID" value="NZ_AP025516.1"/>
</dbReference>
<proteinExistence type="predicted"/>
<evidence type="ECO:0000313" key="2">
    <source>
        <dbReference type="EMBL" id="BDD86255.1"/>
    </source>
</evidence>
<evidence type="ECO:0000313" key="3">
    <source>
        <dbReference type="Proteomes" id="UP000830055"/>
    </source>
</evidence>
<evidence type="ECO:0008006" key="4">
    <source>
        <dbReference type="Google" id="ProtNLM"/>
    </source>
</evidence>
<keyword evidence="3" id="KW-1185">Reference proteome</keyword>
<evidence type="ECO:0000256" key="1">
    <source>
        <dbReference type="SAM" id="MobiDB-lite"/>
    </source>
</evidence>
<feature type="region of interest" description="Disordered" evidence="1">
    <location>
        <begin position="33"/>
        <end position="60"/>
    </location>
</feature>
<accession>A0ABN6M082</accession>
<gene>
    <name evidence="2" type="ORF">DPPLL_06200</name>
</gene>
<protein>
    <recommendedName>
        <fullName evidence="4">CMP/dCMP-type deaminase domain-containing protein</fullName>
    </recommendedName>
</protein>
<reference evidence="2 3" key="1">
    <citation type="submission" date="2022-01" db="EMBL/GenBank/DDBJ databases">
        <title>Desulfofustis limnae sp. nov., a novel mesophilic sulfate-reducing bacterium isolated from marsh soil.</title>
        <authorList>
            <person name="Watanabe M."/>
            <person name="Takahashi A."/>
            <person name="Kojima H."/>
            <person name="Fukui M."/>
        </authorList>
    </citation>
    <scope>NUCLEOTIDE SEQUENCE [LARGE SCALE GENOMIC DNA]</scope>
    <source>
        <strain evidence="2 3">PPLL</strain>
    </source>
</reference>
<dbReference type="Proteomes" id="UP000830055">
    <property type="component" value="Chromosome"/>
</dbReference>
<sequence length="60" mass="6769">MSTKTTDREQNEKQRDPDFIKAEIALQRAAQKARERAKRAGSGVAVLKDGKIVEEQQDNL</sequence>
<organism evidence="2 3">
    <name type="scientific">Desulfofustis limnaeus</name>
    <dbReference type="NCBI Taxonomy" id="2740163"/>
    <lineage>
        <taxon>Bacteria</taxon>
        <taxon>Pseudomonadati</taxon>
        <taxon>Thermodesulfobacteriota</taxon>
        <taxon>Desulfobulbia</taxon>
        <taxon>Desulfobulbales</taxon>
        <taxon>Desulfocapsaceae</taxon>
        <taxon>Desulfofustis</taxon>
    </lineage>
</organism>